<dbReference type="InterPro" id="IPR023614">
    <property type="entry name" value="Porin_dom_sf"/>
</dbReference>
<evidence type="ECO:0000313" key="11">
    <source>
        <dbReference type="Proteomes" id="UP000193498"/>
    </source>
</evidence>
<keyword evidence="11" id="KW-1185">Reference proteome</keyword>
<dbReference type="FunCoup" id="A0A1Y1XYW4">
    <property type="interactions" value="393"/>
</dbReference>
<protein>
    <recommendedName>
        <fullName evidence="12">Mitochondrial import receptor subunit tom40</fullName>
    </recommendedName>
</protein>
<evidence type="ECO:0000313" key="10">
    <source>
        <dbReference type="EMBL" id="ORX90912.1"/>
    </source>
</evidence>
<evidence type="ECO:0000256" key="9">
    <source>
        <dbReference type="ARBA" id="ARBA00023136"/>
    </source>
</evidence>
<evidence type="ECO:0000256" key="3">
    <source>
        <dbReference type="ARBA" id="ARBA00022448"/>
    </source>
</evidence>
<evidence type="ECO:0000256" key="1">
    <source>
        <dbReference type="ARBA" id="ARBA00004374"/>
    </source>
</evidence>
<dbReference type="GO" id="GO:0008320">
    <property type="term" value="F:protein transmembrane transporter activity"/>
    <property type="evidence" value="ECO:0007669"/>
    <property type="project" value="InterPro"/>
</dbReference>
<dbReference type="Gene3D" id="2.40.160.10">
    <property type="entry name" value="Porin"/>
    <property type="match status" value="1"/>
</dbReference>
<comment type="subcellular location">
    <subcellularLocation>
        <location evidence="1">Mitochondrion outer membrane</location>
        <topology evidence="1">Multi-pass membrane protein</topology>
    </subcellularLocation>
</comment>
<comment type="similarity">
    <text evidence="2">Belongs to the Tom40 family.</text>
</comment>
<gene>
    <name evidence="10" type="ORF">K493DRAFT_229343</name>
</gene>
<evidence type="ECO:0000256" key="6">
    <source>
        <dbReference type="ARBA" id="ARBA00022787"/>
    </source>
</evidence>
<evidence type="ECO:0000256" key="2">
    <source>
        <dbReference type="ARBA" id="ARBA00010510"/>
    </source>
</evidence>
<dbReference type="Proteomes" id="UP000193498">
    <property type="component" value="Unassembled WGS sequence"/>
</dbReference>
<name>A0A1Y1XYW4_9FUNG</name>
<keyword evidence="9" id="KW-0472">Membrane</keyword>
<keyword evidence="6" id="KW-1000">Mitochondrion outer membrane</keyword>
<keyword evidence="3" id="KW-0813">Transport</keyword>
<dbReference type="InterPro" id="IPR027246">
    <property type="entry name" value="Porin_Euk/Tom40"/>
</dbReference>
<accession>A0A1Y1XYW4</accession>
<dbReference type="Pfam" id="PF01459">
    <property type="entry name" value="Porin_3"/>
    <property type="match status" value="1"/>
</dbReference>
<evidence type="ECO:0000256" key="5">
    <source>
        <dbReference type="ARBA" id="ARBA00022692"/>
    </source>
</evidence>
<dbReference type="OrthoDB" id="19656at2759"/>
<dbReference type="InterPro" id="IPR037930">
    <property type="entry name" value="Tom40"/>
</dbReference>
<dbReference type="GO" id="GO:0030150">
    <property type="term" value="P:protein import into mitochondrial matrix"/>
    <property type="evidence" value="ECO:0007669"/>
    <property type="project" value="InterPro"/>
</dbReference>
<dbReference type="AlphaFoldDB" id="A0A1Y1XYW4"/>
<keyword evidence="4" id="KW-1134">Transmembrane beta strand</keyword>
<evidence type="ECO:0000256" key="7">
    <source>
        <dbReference type="ARBA" id="ARBA00022927"/>
    </source>
</evidence>
<organism evidence="10 11">
    <name type="scientific">Basidiobolus meristosporus CBS 931.73</name>
    <dbReference type="NCBI Taxonomy" id="1314790"/>
    <lineage>
        <taxon>Eukaryota</taxon>
        <taxon>Fungi</taxon>
        <taxon>Fungi incertae sedis</taxon>
        <taxon>Zoopagomycota</taxon>
        <taxon>Entomophthoromycotina</taxon>
        <taxon>Basidiobolomycetes</taxon>
        <taxon>Basidiobolales</taxon>
        <taxon>Basidiobolaceae</taxon>
        <taxon>Basidiobolus</taxon>
    </lineage>
</organism>
<comment type="caution">
    <text evidence="10">The sequence shown here is derived from an EMBL/GenBank/DDBJ whole genome shotgun (WGS) entry which is preliminary data.</text>
</comment>
<dbReference type="CDD" id="cd07305">
    <property type="entry name" value="Porin3_Tom40"/>
    <property type="match status" value="1"/>
</dbReference>
<evidence type="ECO:0000256" key="4">
    <source>
        <dbReference type="ARBA" id="ARBA00022452"/>
    </source>
</evidence>
<dbReference type="EMBL" id="MCFE01000353">
    <property type="protein sequence ID" value="ORX90912.1"/>
    <property type="molecule type" value="Genomic_DNA"/>
</dbReference>
<evidence type="ECO:0000256" key="8">
    <source>
        <dbReference type="ARBA" id="ARBA00023128"/>
    </source>
</evidence>
<keyword evidence="8" id="KW-0496">Mitochondrion</keyword>
<keyword evidence="5" id="KW-0812">Transmembrane</keyword>
<dbReference type="GO" id="GO:0005741">
    <property type="term" value="C:mitochondrial outer membrane"/>
    <property type="evidence" value="ECO:0007669"/>
    <property type="project" value="UniProtKB-SubCell"/>
</dbReference>
<dbReference type="PANTHER" id="PTHR10802">
    <property type="entry name" value="MITOCHONDRIAL IMPORT RECEPTOR SUBUNIT TOM40"/>
    <property type="match status" value="1"/>
</dbReference>
<proteinExistence type="inferred from homology"/>
<dbReference type="InParanoid" id="A0A1Y1XYW4"/>
<reference evidence="10 11" key="1">
    <citation type="submission" date="2016-07" db="EMBL/GenBank/DDBJ databases">
        <title>Pervasive Adenine N6-methylation of Active Genes in Fungi.</title>
        <authorList>
            <consortium name="DOE Joint Genome Institute"/>
            <person name="Mondo S.J."/>
            <person name="Dannebaum R.O."/>
            <person name="Kuo R.C."/>
            <person name="Labutti K."/>
            <person name="Haridas S."/>
            <person name="Kuo A."/>
            <person name="Salamov A."/>
            <person name="Ahrendt S.R."/>
            <person name="Lipzen A."/>
            <person name="Sullivan W."/>
            <person name="Andreopoulos W.B."/>
            <person name="Clum A."/>
            <person name="Lindquist E."/>
            <person name="Daum C."/>
            <person name="Ramamoorthy G.K."/>
            <person name="Gryganskyi A."/>
            <person name="Culley D."/>
            <person name="Magnuson J.K."/>
            <person name="James T.Y."/>
            <person name="O'Malley M.A."/>
            <person name="Stajich J.E."/>
            <person name="Spatafora J.W."/>
            <person name="Visel A."/>
            <person name="Grigoriev I.V."/>
        </authorList>
    </citation>
    <scope>NUCLEOTIDE SEQUENCE [LARGE SCALE GENOMIC DNA]</scope>
    <source>
        <strain evidence="10 11">CBS 931.73</strain>
    </source>
</reference>
<sequence length="310" mass="33886">MSGSDLTQYWNPLHLVRLFNEYKAGLGLPNPGSYEALQREVKNTFLTNHVFDGARADLTKGLSQNFQVTHSFSLGSMIMPPSYSFGTVFVGAKSFLQGTIDTDGNLQARVNYAWSQNLVSKIQSQLSNQPGHSMLQLETDYNGDDFNLNVKAVNPSPAEGTGIFVGSYLQSVTKHLSVGLEGLLQKPTPDIEESGLAYVARYAKDNYIATAQFQGMGVIQASYYQKINEKVDFGTELQIICAQGRREAVCSVGGKFDFRQATFRGQVDTTGKVSAVLEEKMAPGFSFLISGEIDHMKGASRFGVGIMLEA</sequence>
<evidence type="ECO:0008006" key="12">
    <source>
        <dbReference type="Google" id="ProtNLM"/>
    </source>
</evidence>
<dbReference type="STRING" id="1314790.A0A1Y1XYW4"/>
<keyword evidence="7" id="KW-0653">Protein transport</keyword>